<evidence type="ECO:0000256" key="6">
    <source>
        <dbReference type="ARBA" id="ARBA00022692"/>
    </source>
</evidence>
<organism evidence="15 16">
    <name type="scientific">Salinarimonas soli</name>
    <dbReference type="NCBI Taxonomy" id="1638099"/>
    <lineage>
        <taxon>Bacteria</taxon>
        <taxon>Pseudomonadati</taxon>
        <taxon>Pseudomonadota</taxon>
        <taxon>Alphaproteobacteria</taxon>
        <taxon>Hyphomicrobiales</taxon>
        <taxon>Salinarimonadaceae</taxon>
        <taxon>Salinarimonas</taxon>
    </lineage>
</organism>
<comment type="similarity">
    <text evidence="12">Belongs to the cytochrome b561 family.</text>
</comment>
<gene>
    <name evidence="15" type="ORF">F0L46_03500</name>
</gene>
<proteinExistence type="inferred from homology"/>
<comment type="cofactor">
    <cofactor evidence="1">
        <name>heme b</name>
        <dbReference type="ChEBI" id="CHEBI:60344"/>
    </cofactor>
</comment>
<dbReference type="PANTHER" id="PTHR30529">
    <property type="entry name" value="CYTOCHROME B561"/>
    <property type="match status" value="1"/>
</dbReference>
<keyword evidence="6 13" id="KW-0812">Transmembrane</keyword>
<keyword evidence="11 13" id="KW-0472">Membrane</keyword>
<dbReference type="SUPFAM" id="SSF81342">
    <property type="entry name" value="Transmembrane di-heme cytochromes"/>
    <property type="match status" value="1"/>
</dbReference>
<feature type="transmembrane region" description="Helical" evidence="13">
    <location>
        <begin position="93"/>
        <end position="110"/>
    </location>
</feature>
<dbReference type="RefSeq" id="WP_149815630.1">
    <property type="nucleotide sequence ID" value="NZ_VUOA01000006.1"/>
</dbReference>
<evidence type="ECO:0000256" key="13">
    <source>
        <dbReference type="SAM" id="Phobius"/>
    </source>
</evidence>
<evidence type="ECO:0000313" key="16">
    <source>
        <dbReference type="Proteomes" id="UP000323142"/>
    </source>
</evidence>
<evidence type="ECO:0000256" key="1">
    <source>
        <dbReference type="ARBA" id="ARBA00001970"/>
    </source>
</evidence>
<keyword evidence="16" id="KW-1185">Reference proteome</keyword>
<keyword evidence="7" id="KW-0479">Metal-binding</keyword>
<sequence length="197" mass="20692">MARPRPAHYSGAQKALHWTIAALVLAMVGIGLTMTAIGEGAARNALYEIHKSIGVIVLSLTVVRLALRWRRGAPPLVAGLPGWQRAAAHASHLALYALLVAVPLVGWSGVSACCPPVNLFWTVPVTLPVGGGIEAAKPILAVHDVLALSLAAVVAIHIAAALHHHLGRRDETLRRMLPGSAAGQRQEVDVPHRAGRA</sequence>
<accession>A0A5B2VWC5</accession>
<dbReference type="InterPro" id="IPR052168">
    <property type="entry name" value="Cytochrome_b561_oxidase"/>
</dbReference>
<keyword evidence="3" id="KW-0813">Transport</keyword>
<keyword evidence="8" id="KW-0249">Electron transport</keyword>
<evidence type="ECO:0000256" key="2">
    <source>
        <dbReference type="ARBA" id="ARBA00004651"/>
    </source>
</evidence>
<dbReference type="Proteomes" id="UP000323142">
    <property type="component" value="Unassembled WGS sequence"/>
</dbReference>
<evidence type="ECO:0000256" key="4">
    <source>
        <dbReference type="ARBA" id="ARBA00022475"/>
    </source>
</evidence>
<evidence type="ECO:0000259" key="14">
    <source>
        <dbReference type="Pfam" id="PF01292"/>
    </source>
</evidence>
<dbReference type="InterPro" id="IPR011577">
    <property type="entry name" value="Cyt_b561_bac/Ni-Hgenase"/>
</dbReference>
<evidence type="ECO:0000256" key="10">
    <source>
        <dbReference type="ARBA" id="ARBA00023004"/>
    </source>
</evidence>
<keyword evidence="5" id="KW-0349">Heme</keyword>
<keyword evidence="9 13" id="KW-1133">Transmembrane helix</keyword>
<evidence type="ECO:0000256" key="7">
    <source>
        <dbReference type="ARBA" id="ARBA00022723"/>
    </source>
</evidence>
<evidence type="ECO:0000256" key="9">
    <source>
        <dbReference type="ARBA" id="ARBA00022989"/>
    </source>
</evidence>
<feature type="domain" description="Cytochrome b561 bacterial/Ni-hydrogenase" evidence="14">
    <location>
        <begin position="8"/>
        <end position="179"/>
    </location>
</feature>
<dbReference type="GO" id="GO:0046872">
    <property type="term" value="F:metal ion binding"/>
    <property type="evidence" value="ECO:0007669"/>
    <property type="project" value="UniProtKB-KW"/>
</dbReference>
<keyword evidence="10" id="KW-0408">Iron</keyword>
<feature type="transmembrane region" description="Helical" evidence="13">
    <location>
        <begin position="49"/>
        <end position="67"/>
    </location>
</feature>
<dbReference type="GO" id="GO:0022904">
    <property type="term" value="P:respiratory electron transport chain"/>
    <property type="evidence" value="ECO:0007669"/>
    <property type="project" value="InterPro"/>
</dbReference>
<comment type="caution">
    <text evidence="15">The sequence shown here is derived from an EMBL/GenBank/DDBJ whole genome shotgun (WGS) entry which is preliminary data.</text>
</comment>
<dbReference type="OrthoDB" id="1247465at2"/>
<dbReference type="GO" id="GO:0005886">
    <property type="term" value="C:plasma membrane"/>
    <property type="evidence" value="ECO:0007669"/>
    <property type="project" value="UniProtKB-SubCell"/>
</dbReference>
<evidence type="ECO:0000256" key="11">
    <source>
        <dbReference type="ARBA" id="ARBA00023136"/>
    </source>
</evidence>
<reference evidence="15 16" key="2">
    <citation type="submission" date="2019-09" db="EMBL/GenBank/DDBJ databases">
        <authorList>
            <person name="Jin C."/>
        </authorList>
    </citation>
    <scope>NUCLEOTIDE SEQUENCE [LARGE SCALE GENOMIC DNA]</scope>
    <source>
        <strain evidence="15 16">BN140002</strain>
    </source>
</reference>
<dbReference type="EMBL" id="VUOA01000006">
    <property type="protein sequence ID" value="KAA2242359.1"/>
    <property type="molecule type" value="Genomic_DNA"/>
</dbReference>
<protein>
    <submittedName>
        <fullName evidence="15">Cytochrome b</fullName>
    </submittedName>
</protein>
<dbReference type="AlphaFoldDB" id="A0A5B2VWC5"/>
<evidence type="ECO:0000256" key="8">
    <source>
        <dbReference type="ARBA" id="ARBA00022982"/>
    </source>
</evidence>
<comment type="subcellular location">
    <subcellularLocation>
        <location evidence="2">Cell membrane</location>
        <topology evidence="2">Multi-pass membrane protein</topology>
    </subcellularLocation>
</comment>
<name>A0A5B2VWC5_9HYPH</name>
<dbReference type="Gene3D" id="1.20.950.20">
    <property type="entry name" value="Transmembrane di-heme cytochromes, Chain C"/>
    <property type="match status" value="1"/>
</dbReference>
<dbReference type="GO" id="GO:0020037">
    <property type="term" value="F:heme binding"/>
    <property type="evidence" value="ECO:0007669"/>
    <property type="project" value="TreeGrafter"/>
</dbReference>
<dbReference type="Pfam" id="PF01292">
    <property type="entry name" value="Ni_hydr_CYTB"/>
    <property type="match status" value="1"/>
</dbReference>
<evidence type="ECO:0000256" key="3">
    <source>
        <dbReference type="ARBA" id="ARBA00022448"/>
    </source>
</evidence>
<evidence type="ECO:0000256" key="5">
    <source>
        <dbReference type="ARBA" id="ARBA00022617"/>
    </source>
</evidence>
<dbReference type="InterPro" id="IPR016174">
    <property type="entry name" value="Di-haem_cyt_TM"/>
</dbReference>
<dbReference type="GO" id="GO:0009055">
    <property type="term" value="F:electron transfer activity"/>
    <property type="evidence" value="ECO:0007669"/>
    <property type="project" value="InterPro"/>
</dbReference>
<keyword evidence="4" id="KW-1003">Cell membrane</keyword>
<dbReference type="PANTHER" id="PTHR30529:SF1">
    <property type="entry name" value="CYTOCHROME B561 HOMOLOG 2"/>
    <property type="match status" value="1"/>
</dbReference>
<evidence type="ECO:0000313" key="15">
    <source>
        <dbReference type="EMBL" id="KAA2242359.1"/>
    </source>
</evidence>
<feature type="transmembrane region" description="Helical" evidence="13">
    <location>
        <begin position="145"/>
        <end position="166"/>
    </location>
</feature>
<evidence type="ECO:0000256" key="12">
    <source>
        <dbReference type="ARBA" id="ARBA00037975"/>
    </source>
</evidence>
<feature type="transmembrane region" description="Helical" evidence="13">
    <location>
        <begin position="15"/>
        <end position="37"/>
    </location>
</feature>
<reference evidence="15 16" key="1">
    <citation type="submission" date="2019-09" db="EMBL/GenBank/DDBJ databases">
        <title>Salinarimonas rosea gen. nov., sp. nov., a new member of the a-2 subgroup of the Proteobacteria.</title>
        <authorList>
            <person name="Liu J."/>
        </authorList>
    </citation>
    <scope>NUCLEOTIDE SEQUENCE [LARGE SCALE GENOMIC DNA]</scope>
    <source>
        <strain evidence="15 16">BN140002</strain>
    </source>
</reference>